<organism evidence="1 2">
    <name type="scientific">Malus domestica</name>
    <name type="common">Apple</name>
    <name type="synonym">Pyrus malus</name>
    <dbReference type="NCBI Taxonomy" id="3750"/>
    <lineage>
        <taxon>Eukaryota</taxon>
        <taxon>Viridiplantae</taxon>
        <taxon>Streptophyta</taxon>
        <taxon>Embryophyta</taxon>
        <taxon>Tracheophyta</taxon>
        <taxon>Spermatophyta</taxon>
        <taxon>Magnoliopsida</taxon>
        <taxon>eudicotyledons</taxon>
        <taxon>Gunneridae</taxon>
        <taxon>Pentapetalae</taxon>
        <taxon>rosids</taxon>
        <taxon>fabids</taxon>
        <taxon>Rosales</taxon>
        <taxon>Rosaceae</taxon>
        <taxon>Amygdaloideae</taxon>
        <taxon>Maleae</taxon>
        <taxon>Malus</taxon>
    </lineage>
</organism>
<sequence length="86" mass="9981">MRLYAYLKNQSLERLKRPNDENLRPKKHLEATILEVSKVKGKQDSALVKVEKLKKSLPAEREIDVHEFLDTQAFHYVIGPHCARGI</sequence>
<dbReference type="AlphaFoldDB" id="A0A498I161"/>
<accession>A0A498I161</accession>
<evidence type="ECO:0000313" key="1">
    <source>
        <dbReference type="EMBL" id="RXH75607.1"/>
    </source>
</evidence>
<protein>
    <submittedName>
        <fullName evidence="1">Uncharacterized protein</fullName>
    </submittedName>
</protein>
<gene>
    <name evidence="1" type="ORF">DVH24_039306</name>
</gene>
<reference evidence="1 2" key="1">
    <citation type="submission" date="2018-10" db="EMBL/GenBank/DDBJ databases">
        <title>A high-quality apple genome assembly.</title>
        <authorList>
            <person name="Hu J."/>
        </authorList>
    </citation>
    <scope>NUCLEOTIDE SEQUENCE [LARGE SCALE GENOMIC DNA]</scope>
    <source>
        <strain evidence="2">cv. HFTH1</strain>
        <tissue evidence="1">Young leaf</tissue>
    </source>
</reference>
<name>A0A498I161_MALDO</name>
<comment type="caution">
    <text evidence="1">The sequence shown here is derived from an EMBL/GenBank/DDBJ whole genome shotgun (WGS) entry which is preliminary data.</text>
</comment>
<dbReference type="EMBL" id="RDQH01000341">
    <property type="protein sequence ID" value="RXH75607.1"/>
    <property type="molecule type" value="Genomic_DNA"/>
</dbReference>
<proteinExistence type="predicted"/>
<dbReference type="Proteomes" id="UP000290289">
    <property type="component" value="Chromosome 15"/>
</dbReference>
<keyword evidence="2" id="KW-1185">Reference proteome</keyword>
<evidence type="ECO:0000313" key="2">
    <source>
        <dbReference type="Proteomes" id="UP000290289"/>
    </source>
</evidence>